<evidence type="ECO:0000313" key="2">
    <source>
        <dbReference type="EMBL" id="KAK3769441.1"/>
    </source>
</evidence>
<proteinExistence type="predicted"/>
<keyword evidence="3" id="KW-1185">Reference proteome</keyword>
<evidence type="ECO:0000256" key="1">
    <source>
        <dbReference type="SAM" id="MobiDB-lite"/>
    </source>
</evidence>
<feature type="region of interest" description="Disordered" evidence="1">
    <location>
        <begin position="58"/>
        <end position="81"/>
    </location>
</feature>
<reference evidence="2" key="1">
    <citation type="journal article" date="2023" name="G3 (Bethesda)">
        <title>A reference genome for the long-term kleptoplast-retaining sea slug Elysia crispata morphotype clarki.</title>
        <authorList>
            <person name="Eastman K.E."/>
            <person name="Pendleton A.L."/>
            <person name="Shaikh M.A."/>
            <person name="Suttiyut T."/>
            <person name="Ogas R."/>
            <person name="Tomko P."/>
            <person name="Gavelis G."/>
            <person name="Widhalm J.R."/>
            <person name="Wisecaver J.H."/>
        </authorList>
    </citation>
    <scope>NUCLEOTIDE SEQUENCE</scope>
    <source>
        <strain evidence="2">ECLA1</strain>
    </source>
</reference>
<accession>A0AAE1DG93</accession>
<protein>
    <submittedName>
        <fullName evidence="2">Uncharacterized protein</fullName>
    </submittedName>
</protein>
<comment type="caution">
    <text evidence="2">The sequence shown here is derived from an EMBL/GenBank/DDBJ whole genome shotgun (WGS) entry which is preliminary data.</text>
</comment>
<dbReference type="Proteomes" id="UP001283361">
    <property type="component" value="Unassembled WGS sequence"/>
</dbReference>
<name>A0AAE1DG93_9GAST</name>
<dbReference type="EMBL" id="JAWDGP010003926">
    <property type="protein sequence ID" value="KAK3769441.1"/>
    <property type="molecule type" value="Genomic_DNA"/>
</dbReference>
<gene>
    <name evidence="2" type="ORF">RRG08_008427</name>
</gene>
<organism evidence="2 3">
    <name type="scientific">Elysia crispata</name>
    <name type="common">lettuce slug</name>
    <dbReference type="NCBI Taxonomy" id="231223"/>
    <lineage>
        <taxon>Eukaryota</taxon>
        <taxon>Metazoa</taxon>
        <taxon>Spiralia</taxon>
        <taxon>Lophotrochozoa</taxon>
        <taxon>Mollusca</taxon>
        <taxon>Gastropoda</taxon>
        <taxon>Heterobranchia</taxon>
        <taxon>Euthyneura</taxon>
        <taxon>Panpulmonata</taxon>
        <taxon>Sacoglossa</taxon>
        <taxon>Placobranchoidea</taxon>
        <taxon>Plakobranchidae</taxon>
        <taxon>Elysia</taxon>
    </lineage>
</organism>
<sequence length="81" mass="8931">MSSNKDDRVAVRKGERLMTETELMLRQEKPMGCKVHVSVNEVRARQAAAVASCTNVTISPKQNPSPKLPPRTGQDTRVVTV</sequence>
<dbReference type="AlphaFoldDB" id="A0AAE1DG93"/>
<evidence type="ECO:0000313" key="3">
    <source>
        <dbReference type="Proteomes" id="UP001283361"/>
    </source>
</evidence>